<evidence type="ECO:0000259" key="1">
    <source>
        <dbReference type="Pfam" id="PF13566"/>
    </source>
</evidence>
<name>A0A150JAT3_9EURY</name>
<dbReference type="EMBL" id="LNGD01000002">
    <property type="protein sequence ID" value="KYC54331.1"/>
    <property type="molecule type" value="Genomic_DNA"/>
</dbReference>
<feature type="domain" description="DUF4130" evidence="1">
    <location>
        <begin position="34"/>
        <end position="177"/>
    </location>
</feature>
<dbReference type="Pfam" id="PF13566">
    <property type="entry name" value="DUF4130"/>
    <property type="match status" value="1"/>
</dbReference>
<dbReference type="InterPro" id="IPR025404">
    <property type="entry name" value="DUF4130"/>
</dbReference>
<reference evidence="2 3" key="1">
    <citation type="journal article" date="2016" name="ISME J.">
        <title>Chasing the elusive Euryarchaeota class WSA2: genomes reveal a uniquely fastidious methyl-reducing methanogen.</title>
        <authorList>
            <person name="Nobu M.K."/>
            <person name="Narihiro T."/>
            <person name="Kuroda K."/>
            <person name="Mei R."/>
            <person name="Liu W.T."/>
        </authorList>
    </citation>
    <scope>NUCLEOTIDE SEQUENCE [LARGE SCALE GENOMIC DNA]</scope>
    <source>
        <strain evidence="2">U1lsi0528_Bin089</strain>
    </source>
</reference>
<dbReference type="Proteomes" id="UP000075578">
    <property type="component" value="Unassembled WGS sequence"/>
</dbReference>
<organism evidence="2 3">
    <name type="scientific">Candidatus Methanofastidiosum methylothiophilum</name>
    <dbReference type="NCBI Taxonomy" id="1705564"/>
    <lineage>
        <taxon>Archaea</taxon>
        <taxon>Methanobacteriati</taxon>
        <taxon>Methanobacteriota</taxon>
        <taxon>Stenosarchaea group</taxon>
        <taxon>Candidatus Methanofastidiosia</taxon>
        <taxon>Candidatus Methanofastidiosales</taxon>
        <taxon>Candidatus Methanofastidiosaceae</taxon>
        <taxon>Candidatus Methanofastidiosum</taxon>
    </lineage>
</organism>
<sequence>MQESMSVLDYLQMSKDVSQNLLEKSKNLSWYDLNISADQEIVKIRRKVGEIRSEIHRMRGFVRFNSLNENILFGYMKPKNNIGRLITDIFAKRFQENVIILGNEKKVWISYYSKNIYHRHEESRNLSEIVEEVKTLINNYQEIETNKIWEVYYNSQYIKERENHKLFYKNMPRKHLKSAGNDIELRLNSSTLDEYI</sequence>
<accession>A0A150JAT3</accession>
<protein>
    <recommendedName>
        <fullName evidence="1">DUF4130 domain-containing protein</fullName>
    </recommendedName>
</protein>
<comment type="caution">
    <text evidence="2">The sequence shown here is derived from an EMBL/GenBank/DDBJ whole genome shotgun (WGS) entry which is preliminary data.</text>
</comment>
<evidence type="ECO:0000313" key="2">
    <source>
        <dbReference type="EMBL" id="KYC54331.1"/>
    </source>
</evidence>
<proteinExistence type="predicted"/>
<dbReference type="AlphaFoldDB" id="A0A150JAT3"/>
<evidence type="ECO:0000313" key="3">
    <source>
        <dbReference type="Proteomes" id="UP000075578"/>
    </source>
</evidence>
<gene>
    <name evidence="2" type="ORF">AMQ74_00083</name>
</gene>